<proteinExistence type="predicted"/>
<gene>
    <name evidence="1" type="ORF">M0R89_06035</name>
</gene>
<dbReference type="Proteomes" id="UP000830729">
    <property type="component" value="Chromosome"/>
</dbReference>
<organism evidence="1 2">
    <name type="scientific">Halorussus limi</name>
    <dbReference type="NCBI Taxonomy" id="2938695"/>
    <lineage>
        <taxon>Archaea</taxon>
        <taxon>Methanobacteriati</taxon>
        <taxon>Methanobacteriota</taxon>
        <taxon>Stenosarchaea group</taxon>
        <taxon>Halobacteria</taxon>
        <taxon>Halobacteriales</taxon>
        <taxon>Haladaptataceae</taxon>
        <taxon>Halorussus</taxon>
    </lineage>
</organism>
<keyword evidence="2" id="KW-1185">Reference proteome</keyword>
<dbReference type="EMBL" id="CP096659">
    <property type="protein sequence ID" value="UPV75621.1"/>
    <property type="molecule type" value="Genomic_DNA"/>
</dbReference>
<sequence length="192" mass="21718">MDQVLWKFLTRTDYSAMNGLYAGQGGGSAKHITLPPSKKEEIADFFDVSPFPPSGQKVIDKNLRVEPVDDVPGSEGPIKITCKLDRRGGEWRIADQDQNRYVLWSSDYGFPSPDEIPWDDDDYYDIDPPIIYFVKDTSGNFHARAATDTSPETLRRFPPELAHQWDSAGKRNNFGIVRFTDVTLEDASNINE</sequence>
<reference evidence="1 2" key="1">
    <citation type="submission" date="2022-04" db="EMBL/GenBank/DDBJ databases">
        <title>Diverse halophilic archaea isolated from saline environments.</title>
        <authorList>
            <person name="Cui H.-L."/>
        </authorList>
    </citation>
    <scope>NUCLEOTIDE SEQUENCE [LARGE SCALE GENOMIC DNA]</scope>
    <source>
        <strain evidence="1 2">XZYJT49</strain>
    </source>
</reference>
<dbReference type="KEGG" id="halx:M0R89_06035"/>
<evidence type="ECO:0000313" key="2">
    <source>
        <dbReference type="Proteomes" id="UP000830729"/>
    </source>
</evidence>
<protein>
    <submittedName>
        <fullName evidence="1">Uncharacterized protein</fullName>
    </submittedName>
</protein>
<dbReference type="GeneID" id="72184740"/>
<dbReference type="AlphaFoldDB" id="A0A8U0HY35"/>
<dbReference type="RefSeq" id="WP_248651659.1">
    <property type="nucleotide sequence ID" value="NZ_CP096659.1"/>
</dbReference>
<evidence type="ECO:0000313" key="1">
    <source>
        <dbReference type="EMBL" id="UPV75621.1"/>
    </source>
</evidence>
<name>A0A8U0HY35_9EURY</name>
<accession>A0A8U0HY35</accession>